<dbReference type="Proteomes" id="UP000185990">
    <property type="component" value="Unassembled WGS sequence"/>
</dbReference>
<evidence type="ECO:0000313" key="2">
    <source>
        <dbReference type="Proteomes" id="UP000185990"/>
    </source>
</evidence>
<organism evidence="1 2">
    <name type="scientific">Pseudomonas versuta</name>
    <dbReference type="NCBI Taxonomy" id="1788301"/>
    <lineage>
        <taxon>Bacteria</taxon>
        <taxon>Pseudomonadati</taxon>
        <taxon>Pseudomonadota</taxon>
        <taxon>Gammaproteobacteria</taxon>
        <taxon>Pseudomonadales</taxon>
        <taxon>Pseudomonadaceae</taxon>
        <taxon>Pseudomonas</taxon>
    </lineage>
</organism>
<proteinExistence type="predicted"/>
<dbReference type="NCBIfam" id="TIGR02608">
    <property type="entry name" value="delta_60_rpt"/>
    <property type="match status" value="4"/>
</dbReference>
<gene>
    <name evidence="1" type="ORF">BOH74_13285</name>
</gene>
<protein>
    <recommendedName>
        <fullName evidence="3">Delta-60 repeat domain-containing protein</fullName>
    </recommendedName>
</protein>
<dbReference type="Gene3D" id="2.80.10.50">
    <property type="match status" value="2"/>
</dbReference>
<sequence>MVTQKAIFHTSPGDMDTSFGIGGIATIEVPGAFYSTVTGVINGQDDCLYVCGTTDTETGSRFFITVLDSSGSINQDFGNKGFVIGTFGAAAEDSYAAQLVWANDEKLLLIGSSRIGLDIYPALAKFDQQGNIDPTFGESGSGKVVVLLPGPPGTHFSSESDSEQKAVKSTIAPLKVGAASLLGDGKILLSHYFFRGPAPSYGIVIQLSSNGSLDTEFNATGYLDVMAPGYKSGQTQVTNVTIDSAGRYLVCGGVNSLDSSPLNSFIARYTAQGVPDNTFGPDGFQIVFQDEVLPGGDRVELMVPLDAGGVLGLGGSIYEPYVGQLLMLEENGQMNPDFNFGTPLNTRLGESGTLWKNCTYQPDGKLVVVGAIDKLVDSFDFDIVIARFDKSGGLDSSFNSGLGWVRTRLGNEVAGAYTILLQNNKIVVGGVSDSMGVVLRYQS</sequence>
<dbReference type="SUPFAM" id="SSF101898">
    <property type="entry name" value="NHL repeat"/>
    <property type="match status" value="1"/>
</dbReference>
<evidence type="ECO:0008006" key="3">
    <source>
        <dbReference type="Google" id="ProtNLM"/>
    </source>
</evidence>
<reference evidence="1 2" key="1">
    <citation type="submission" date="2016-11" db="EMBL/GenBank/DDBJ databases">
        <title>Draft genome of Pseudomonas versuta A4R1.12.</title>
        <authorList>
            <person name="See-Too W.-S."/>
        </authorList>
    </citation>
    <scope>NUCLEOTIDE SEQUENCE [LARGE SCALE GENOMIC DNA]</scope>
    <source>
        <strain evidence="1 2">A4R1.12</strain>
    </source>
</reference>
<dbReference type="RefSeq" id="WP_073509794.1">
    <property type="nucleotide sequence ID" value="NZ_MPJD01000019.1"/>
</dbReference>
<dbReference type="AlphaFoldDB" id="A0A853ZU78"/>
<dbReference type="EMBL" id="MPJD01000019">
    <property type="protein sequence ID" value="OKA22979.1"/>
    <property type="molecule type" value="Genomic_DNA"/>
</dbReference>
<accession>A0A853ZU78</accession>
<dbReference type="InterPro" id="IPR013431">
    <property type="entry name" value="Delta_60_rpt"/>
</dbReference>
<comment type="caution">
    <text evidence="1">The sequence shown here is derived from an EMBL/GenBank/DDBJ whole genome shotgun (WGS) entry which is preliminary data.</text>
</comment>
<name>A0A853ZU78_9PSED</name>
<dbReference type="Pfam" id="PF17164">
    <property type="entry name" value="DUF5122"/>
    <property type="match status" value="1"/>
</dbReference>
<evidence type="ECO:0000313" key="1">
    <source>
        <dbReference type="EMBL" id="OKA22979.1"/>
    </source>
</evidence>